<evidence type="ECO:0000256" key="5">
    <source>
        <dbReference type="ARBA" id="ARBA00022519"/>
    </source>
</evidence>
<keyword evidence="6 9" id="KW-0812">Transmembrane</keyword>
<dbReference type="PANTHER" id="PTHR32063">
    <property type="match status" value="1"/>
</dbReference>
<feature type="transmembrane region" description="Helical" evidence="9">
    <location>
        <begin position="978"/>
        <end position="997"/>
    </location>
</feature>
<feature type="transmembrane region" description="Helical" evidence="9">
    <location>
        <begin position="538"/>
        <end position="558"/>
    </location>
</feature>
<dbReference type="NCBIfam" id="NF000282">
    <property type="entry name" value="RND_permease_1"/>
    <property type="match status" value="1"/>
</dbReference>
<protein>
    <submittedName>
        <fullName evidence="10">Efflux pump membrane transporter BepE</fullName>
    </submittedName>
</protein>
<dbReference type="InterPro" id="IPR027463">
    <property type="entry name" value="AcrB_DN_DC_subdom"/>
</dbReference>
<feature type="transmembrane region" description="Helical" evidence="9">
    <location>
        <begin position="872"/>
        <end position="891"/>
    </location>
</feature>
<dbReference type="NCBIfam" id="TIGR00915">
    <property type="entry name" value="2A0602"/>
    <property type="match status" value="1"/>
</dbReference>
<evidence type="ECO:0000256" key="1">
    <source>
        <dbReference type="ARBA" id="ARBA00004429"/>
    </source>
</evidence>
<keyword evidence="5" id="KW-0997">Cell inner membrane</keyword>
<feature type="transmembrane region" description="Helical" evidence="9">
    <location>
        <begin position="472"/>
        <end position="496"/>
    </location>
</feature>
<feature type="transmembrane region" description="Helical" evidence="9">
    <location>
        <begin position="898"/>
        <end position="918"/>
    </location>
</feature>
<dbReference type="EMBL" id="CP155573">
    <property type="protein sequence ID" value="XFO67169.1"/>
    <property type="molecule type" value="Genomic_DNA"/>
</dbReference>
<dbReference type="SUPFAM" id="SSF82866">
    <property type="entry name" value="Multidrug efflux transporter AcrB transmembrane domain"/>
    <property type="match status" value="2"/>
</dbReference>
<comment type="similarity">
    <text evidence="2">Belongs to the resistance-nodulation-cell division (RND) (TC 2.A.6) family.</text>
</comment>
<dbReference type="Pfam" id="PF00873">
    <property type="entry name" value="ACR_tran"/>
    <property type="match status" value="1"/>
</dbReference>
<feature type="transmembrane region" description="Helical" evidence="9">
    <location>
        <begin position="924"/>
        <end position="945"/>
    </location>
</feature>
<dbReference type="InterPro" id="IPR004764">
    <property type="entry name" value="MdtF-like"/>
</dbReference>
<dbReference type="Gene3D" id="1.20.1640.10">
    <property type="entry name" value="Multidrug efflux transporter AcrB transmembrane domain"/>
    <property type="match status" value="2"/>
</dbReference>
<dbReference type="PANTHER" id="PTHR32063:SF76">
    <property type="entry name" value="EFFLUX PUMP MEMBRANE TRANSPORTER"/>
    <property type="match status" value="1"/>
</dbReference>
<evidence type="ECO:0000256" key="4">
    <source>
        <dbReference type="ARBA" id="ARBA00022475"/>
    </source>
</evidence>
<dbReference type="Gene3D" id="3.30.2090.10">
    <property type="entry name" value="Multidrug efflux transporter AcrB TolC docking domain, DN and DC subdomains"/>
    <property type="match status" value="2"/>
</dbReference>
<keyword evidence="8 9" id="KW-0472">Membrane</keyword>
<feature type="transmembrane region" description="Helical" evidence="9">
    <location>
        <begin position="339"/>
        <end position="358"/>
    </location>
</feature>
<keyword evidence="4" id="KW-1003">Cell membrane</keyword>
<comment type="subcellular location">
    <subcellularLocation>
        <location evidence="1">Cell inner membrane</location>
        <topology evidence="1">Multi-pass membrane protein</topology>
    </subcellularLocation>
</comment>
<feature type="transmembrane region" description="Helical" evidence="9">
    <location>
        <begin position="1003"/>
        <end position="1027"/>
    </location>
</feature>
<feature type="transmembrane region" description="Helical" evidence="9">
    <location>
        <begin position="365"/>
        <end position="389"/>
    </location>
</feature>
<evidence type="ECO:0000256" key="2">
    <source>
        <dbReference type="ARBA" id="ARBA00010942"/>
    </source>
</evidence>
<keyword evidence="11" id="KW-1185">Reference proteome</keyword>
<sequence length="1054" mass="115407">MSKFFIEHPIFAIVLSVIITLVGLIAAFNVPIDRYPQITPPHVSVETNYRGANSQVLEKTVAQVLEQQVNGIENMASMLSTSADSGSYQLDIQFELGKDPDLAVIQTQNRVAQANPSLPQSVLQAGITARKVSSDFALIFALWSPHGTYDSTFMKNYGDINLIENLKRVKGVGNISEYGADFSMRIWLQPDKMARLGITTSDIAKAINEQNVQAPAGTIGQRPSLKQEFQYTATVQGRLAEPEEFSRIIIRSKPDGSFIRLGDVAKVEIGGRNYGFACDLNDHPAIFFMIQPTTDANLLETVSNCQKVIRDAAKRFPPDMDYKMVIDTAKFVRESLKEVVITFVLALLLVLLVVFVFLQSTRATLIPMLAIPVSLIGTCGAFSVLSFSINTLTMFAMVLTIGLVVDDAIVVIEAVEHHMRYNGLSPHDATVRAMSEVSGPVVAIAFVLASIFIPVAFLGGMVGVLYKQFALTIAISMGLSALVALSLTPALCALLLKPYDPQIHTGLTAKFFAKFNTWFENMLIQYGHNLTKVIHRSALSVTFLVVLLAASAGLFRIVPTSFVPPEDQGFYLNSINLPEAASLDRTQEIGQKICELISSQPGVQDIAIVSGLDLLTRANKSNTANMFVGLTHWDERTTPELQVDQEIRQTLALTRSLPEATVLSFNYPSLPGVGTMGGFTLMLENLGGSSNEEMDRISKEFLAAARKRPEIGTIYSNFRVDTPGYHFEVDRDKVKMLGIPVDDVFNALQVFLGGLEVNDFNIFDRTYKVVIQAETPFRSDVDSSRFFFVRSSSGKMVPLNTLIKPEPVSGPSLIQRFNGYRTIKIGGTPAPGYSSGQALTALEKVATQTLPNSFSYEWADQSREEKISGGRAPIVFGLAIFFMFLCLAALYESWSVPFAVILCIPTGVFGAFLFQYLRHLENNVYMQIGLVMLIGLMAKNAILIVEFAKVRVDKGMEPVQAAIEAATIRLRPILMTSLAFIIGCIPLAIATGAGAGARKAMGTAVVGGMVTATVLGVFLIPVLFVVIEKITARLNFRQWIKKLPSSHPHEDLPK</sequence>
<evidence type="ECO:0000313" key="11">
    <source>
        <dbReference type="Proteomes" id="UP000216752"/>
    </source>
</evidence>
<feature type="transmembrane region" description="Helical" evidence="9">
    <location>
        <begin position="441"/>
        <end position="466"/>
    </location>
</feature>
<evidence type="ECO:0000256" key="6">
    <source>
        <dbReference type="ARBA" id="ARBA00022692"/>
    </source>
</evidence>
<reference evidence="10" key="1">
    <citation type="submission" date="2024-05" db="EMBL/GenBank/DDBJ databases">
        <title>Isolation and characterization of Sporomusa carbonis sp. nov., a carboxydotrophic hydrogenogen in the genus of Sporomusa isolated from a charcoal burning pile.</title>
        <authorList>
            <person name="Boeer T."/>
            <person name="Rosenbaum F."/>
            <person name="Eysell L."/>
            <person name="Mueller V."/>
            <person name="Daniel R."/>
            <person name="Poehlein A."/>
        </authorList>
    </citation>
    <scope>NUCLEOTIDE SEQUENCE [LARGE SCALE GENOMIC DNA]</scope>
    <source>
        <strain evidence="10">DSM 10669</strain>
    </source>
</reference>
<dbReference type="SUPFAM" id="SSF82714">
    <property type="entry name" value="Multidrug efflux transporter AcrB TolC docking domain, DN and DC subdomains"/>
    <property type="match status" value="2"/>
</dbReference>
<gene>
    <name evidence="10" type="primary">bepE_4</name>
    <name evidence="10" type="ORF">SPSIL_033580</name>
</gene>
<proteinExistence type="inferred from homology"/>
<dbReference type="Gene3D" id="3.30.70.1430">
    <property type="entry name" value="Multidrug efflux transporter AcrB pore domain"/>
    <property type="match status" value="2"/>
</dbReference>
<dbReference type="SUPFAM" id="SSF82693">
    <property type="entry name" value="Multidrug efflux transporter AcrB pore domain, PN1, PN2, PC1 and PC2 subdomains"/>
    <property type="match status" value="3"/>
</dbReference>
<dbReference type="Gene3D" id="3.30.70.1320">
    <property type="entry name" value="Multidrug efflux transporter AcrB pore domain like"/>
    <property type="match status" value="1"/>
</dbReference>
<dbReference type="RefSeq" id="WP_094606608.1">
    <property type="nucleotide sequence ID" value="NZ_CP155573.1"/>
</dbReference>
<evidence type="ECO:0000313" key="10">
    <source>
        <dbReference type="EMBL" id="XFO67169.1"/>
    </source>
</evidence>
<keyword evidence="3" id="KW-0813">Transport</keyword>
<dbReference type="InterPro" id="IPR001036">
    <property type="entry name" value="Acrflvin-R"/>
</dbReference>
<evidence type="ECO:0000256" key="9">
    <source>
        <dbReference type="SAM" id="Phobius"/>
    </source>
</evidence>
<dbReference type="Proteomes" id="UP000216752">
    <property type="component" value="Chromosome"/>
</dbReference>
<evidence type="ECO:0000256" key="3">
    <source>
        <dbReference type="ARBA" id="ARBA00022448"/>
    </source>
</evidence>
<keyword evidence="7 9" id="KW-1133">Transmembrane helix</keyword>
<organism evidence="10 11">
    <name type="scientific">Sporomusa silvacetica DSM 10669</name>
    <dbReference type="NCBI Taxonomy" id="1123289"/>
    <lineage>
        <taxon>Bacteria</taxon>
        <taxon>Bacillati</taxon>
        <taxon>Bacillota</taxon>
        <taxon>Negativicutes</taxon>
        <taxon>Selenomonadales</taxon>
        <taxon>Sporomusaceae</taxon>
        <taxon>Sporomusa</taxon>
    </lineage>
</organism>
<accession>A0ABZ3IP21</accession>
<evidence type="ECO:0000256" key="8">
    <source>
        <dbReference type="ARBA" id="ARBA00023136"/>
    </source>
</evidence>
<dbReference type="PRINTS" id="PR00702">
    <property type="entry name" value="ACRIFLAVINRP"/>
</dbReference>
<evidence type="ECO:0000256" key="7">
    <source>
        <dbReference type="ARBA" id="ARBA00022989"/>
    </source>
</evidence>
<dbReference type="Gene3D" id="3.30.70.1440">
    <property type="entry name" value="Multidrug efflux transporter AcrB pore domain"/>
    <property type="match status" value="1"/>
</dbReference>
<name>A0ABZ3IP21_9FIRM</name>